<organism evidence="1">
    <name type="scientific">uncultured Dysgonomonas sp</name>
    <dbReference type="NCBI Taxonomy" id="206096"/>
    <lineage>
        <taxon>Bacteria</taxon>
        <taxon>Pseudomonadati</taxon>
        <taxon>Bacteroidota</taxon>
        <taxon>Bacteroidia</taxon>
        <taxon>Bacteroidales</taxon>
        <taxon>Dysgonomonadaceae</taxon>
        <taxon>Dysgonomonas</taxon>
        <taxon>environmental samples</taxon>
    </lineage>
</organism>
<reference evidence="1" key="1">
    <citation type="submission" date="2016-04" db="EMBL/GenBank/DDBJ databases">
        <authorList>
            <person name="Evans L.H."/>
            <person name="Alamgir A."/>
            <person name="Owens N."/>
            <person name="Weber N.D."/>
            <person name="Virtaneva K."/>
            <person name="Barbian K."/>
            <person name="Babar A."/>
            <person name="Rosenke K."/>
        </authorList>
    </citation>
    <scope>NUCLEOTIDE SEQUENCE</scope>
    <source>
        <strain evidence="1">86-1</strain>
    </source>
</reference>
<dbReference type="AlphaFoldDB" id="A0A212JMR1"/>
<evidence type="ECO:0000313" key="1">
    <source>
        <dbReference type="EMBL" id="SBW00692.1"/>
    </source>
</evidence>
<accession>A0A212JMR1</accession>
<proteinExistence type="predicted"/>
<gene>
    <name evidence="1" type="ORF">KL86DYS1_20261</name>
</gene>
<sequence>MKLSLLKSDTNVNFHLLEQDSHFYLQINFDVLFKSLFEILSKS</sequence>
<dbReference type="EMBL" id="FLUM01000002">
    <property type="protein sequence ID" value="SBW00692.1"/>
    <property type="molecule type" value="Genomic_DNA"/>
</dbReference>
<name>A0A212JMR1_9BACT</name>
<protein>
    <submittedName>
        <fullName evidence="1">Uncharacterized protein</fullName>
    </submittedName>
</protein>